<dbReference type="Proteomes" id="UP000799428">
    <property type="component" value="Unassembled WGS sequence"/>
</dbReference>
<sequence>MRLDRSIAISINNTTIQPAIRDDNLDVYTGQQAAVRAYGLAQSTLSNRLELKAQQPMQYLINTNRTALRHRWLEPISKMNTWKDVEPLGVEVAERDVQPRQILNVAEFLHEVGLEDGHNRAVEGIQESGGNDGCHRANKRKMAVASTNEAVIDTFLRIAEFGIFVRFPSPAALRLPSSANLYSFHLKRTSTVDLSGLPMCSWIGSALVVAV</sequence>
<dbReference type="AlphaFoldDB" id="A0A6G1JYX8"/>
<evidence type="ECO:0000313" key="2">
    <source>
        <dbReference type="Proteomes" id="UP000799428"/>
    </source>
</evidence>
<name>A0A6G1JYX8_9PLEO</name>
<evidence type="ECO:0000313" key="1">
    <source>
        <dbReference type="EMBL" id="KAF2705367.1"/>
    </source>
</evidence>
<gene>
    <name evidence="1" type="ORF">K504DRAFT_537430</name>
</gene>
<keyword evidence="2" id="KW-1185">Reference proteome</keyword>
<reference evidence="1" key="1">
    <citation type="journal article" date="2020" name="Stud. Mycol.">
        <title>101 Dothideomycetes genomes: a test case for predicting lifestyles and emergence of pathogens.</title>
        <authorList>
            <person name="Haridas S."/>
            <person name="Albert R."/>
            <person name="Binder M."/>
            <person name="Bloem J."/>
            <person name="Labutti K."/>
            <person name="Salamov A."/>
            <person name="Andreopoulos B."/>
            <person name="Baker S."/>
            <person name="Barry K."/>
            <person name="Bills G."/>
            <person name="Bluhm B."/>
            <person name="Cannon C."/>
            <person name="Castanera R."/>
            <person name="Culley D."/>
            <person name="Daum C."/>
            <person name="Ezra D."/>
            <person name="Gonzalez J."/>
            <person name="Henrissat B."/>
            <person name="Kuo A."/>
            <person name="Liang C."/>
            <person name="Lipzen A."/>
            <person name="Lutzoni F."/>
            <person name="Magnuson J."/>
            <person name="Mondo S."/>
            <person name="Nolan M."/>
            <person name="Ohm R."/>
            <person name="Pangilinan J."/>
            <person name="Park H.-J."/>
            <person name="Ramirez L."/>
            <person name="Alfaro M."/>
            <person name="Sun H."/>
            <person name="Tritt A."/>
            <person name="Yoshinaga Y."/>
            <person name="Zwiers L.-H."/>
            <person name="Turgeon B."/>
            <person name="Goodwin S."/>
            <person name="Spatafora J."/>
            <person name="Crous P."/>
            <person name="Grigoriev I."/>
        </authorList>
    </citation>
    <scope>NUCLEOTIDE SEQUENCE</scope>
    <source>
        <strain evidence="1">CBS 279.74</strain>
    </source>
</reference>
<accession>A0A6G1JYX8</accession>
<dbReference type="EMBL" id="MU005779">
    <property type="protein sequence ID" value="KAF2705367.1"/>
    <property type="molecule type" value="Genomic_DNA"/>
</dbReference>
<proteinExistence type="predicted"/>
<organism evidence="1 2">
    <name type="scientific">Pleomassaria siparia CBS 279.74</name>
    <dbReference type="NCBI Taxonomy" id="1314801"/>
    <lineage>
        <taxon>Eukaryota</taxon>
        <taxon>Fungi</taxon>
        <taxon>Dikarya</taxon>
        <taxon>Ascomycota</taxon>
        <taxon>Pezizomycotina</taxon>
        <taxon>Dothideomycetes</taxon>
        <taxon>Pleosporomycetidae</taxon>
        <taxon>Pleosporales</taxon>
        <taxon>Pleomassariaceae</taxon>
        <taxon>Pleomassaria</taxon>
    </lineage>
</organism>
<evidence type="ECO:0008006" key="3">
    <source>
        <dbReference type="Google" id="ProtNLM"/>
    </source>
</evidence>
<protein>
    <recommendedName>
        <fullName evidence="3">HTH psq-type domain-containing protein</fullName>
    </recommendedName>
</protein>